<keyword evidence="3" id="KW-0808">Transferase</keyword>
<dbReference type="PANTHER" id="PTHR11129">
    <property type="entry name" value="PROTEIN FARNESYLTRANSFERASE ALPHA SUBUNIT/RAB GERANYLGERANYL TRANSFERASE ALPHA SUBUNIT"/>
    <property type="match status" value="1"/>
</dbReference>
<dbReference type="AlphaFoldDB" id="A0AAV9XCA1"/>
<evidence type="ECO:0000256" key="1">
    <source>
        <dbReference type="ARBA" id="ARBA00006734"/>
    </source>
</evidence>
<evidence type="ECO:0000313" key="7">
    <source>
        <dbReference type="Proteomes" id="UP001365542"/>
    </source>
</evidence>
<feature type="region of interest" description="Disordered" evidence="5">
    <location>
        <begin position="170"/>
        <end position="192"/>
    </location>
</feature>
<dbReference type="GO" id="GO:0008318">
    <property type="term" value="F:protein prenyltransferase activity"/>
    <property type="evidence" value="ECO:0007669"/>
    <property type="project" value="InterPro"/>
</dbReference>
<evidence type="ECO:0000313" key="6">
    <source>
        <dbReference type="EMBL" id="KAK6539241.1"/>
    </source>
</evidence>
<name>A0AAV9XCA1_9PEZI</name>
<protein>
    <recommendedName>
        <fullName evidence="8">Protein prenylyltransferase</fullName>
    </recommendedName>
</protein>
<evidence type="ECO:0000256" key="2">
    <source>
        <dbReference type="ARBA" id="ARBA00022602"/>
    </source>
</evidence>
<feature type="compositionally biased region" description="Low complexity" evidence="5">
    <location>
        <begin position="178"/>
        <end position="192"/>
    </location>
</feature>
<sequence>MSDRLQADEETRRDVFNRIASFFHTHRQDEVQIEILPFYPVPDTHIYVEDAVLAVGIPKSSLWKAFQHARLLFFDSSRSQSDLLSSSLVLILHDPEHITAINARKRLLLSLYPPQTPFPFDSTHHEVTPYTEYTLLTSILTSPLHRHTKSPHLWAHRRWLLTTYPSLKLPPPTPSPTSAPSRPSTSSSSTSKLLRKWCRKEITTILRAASTHPKNYYAWTYLRHLIEVIVPTITPLLHEEIVSWCIKHTGDISGWTFLAWLWLLERSQTTFSPSPSPPTSYSQPTTVIATVNGRRREDVLAERHTQLMMILNYSQNTAPGHESLWVFVREVVTRGVFDESVYNQRIVEMLQEWDARPWPGARAGEDMVKERILVREFLRDLYSRIAAAANAASAAAAAANVGVVRGDEDCEMVDLPP</sequence>
<dbReference type="InterPro" id="IPR002088">
    <property type="entry name" value="Prenyl_trans_a"/>
</dbReference>
<evidence type="ECO:0000256" key="5">
    <source>
        <dbReference type="SAM" id="MobiDB-lite"/>
    </source>
</evidence>
<gene>
    <name evidence="6" type="ORF">TWF694_009481</name>
</gene>
<dbReference type="SUPFAM" id="SSF48439">
    <property type="entry name" value="Protein prenylyltransferase"/>
    <property type="match status" value="1"/>
</dbReference>
<keyword evidence="4" id="KW-0677">Repeat</keyword>
<organism evidence="6 7">
    <name type="scientific">Orbilia ellipsospora</name>
    <dbReference type="NCBI Taxonomy" id="2528407"/>
    <lineage>
        <taxon>Eukaryota</taxon>
        <taxon>Fungi</taxon>
        <taxon>Dikarya</taxon>
        <taxon>Ascomycota</taxon>
        <taxon>Pezizomycotina</taxon>
        <taxon>Orbiliomycetes</taxon>
        <taxon>Orbiliales</taxon>
        <taxon>Orbiliaceae</taxon>
        <taxon>Orbilia</taxon>
    </lineage>
</organism>
<comment type="caution">
    <text evidence="6">The sequence shown here is derived from an EMBL/GenBank/DDBJ whole genome shotgun (WGS) entry which is preliminary data.</text>
</comment>
<dbReference type="Pfam" id="PF01239">
    <property type="entry name" value="PPTA"/>
    <property type="match status" value="1"/>
</dbReference>
<keyword evidence="7" id="KW-1185">Reference proteome</keyword>
<comment type="similarity">
    <text evidence="1">Belongs to the protein prenyltransferase subunit alpha family.</text>
</comment>
<evidence type="ECO:0008006" key="8">
    <source>
        <dbReference type="Google" id="ProtNLM"/>
    </source>
</evidence>
<reference evidence="6 7" key="1">
    <citation type="submission" date="2019-10" db="EMBL/GenBank/DDBJ databases">
        <authorList>
            <person name="Palmer J.M."/>
        </authorList>
    </citation>
    <scope>NUCLEOTIDE SEQUENCE [LARGE SCALE GENOMIC DNA]</scope>
    <source>
        <strain evidence="6 7">TWF694</strain>
    </source>
</reference>
<proteinExistence type="inferred from homology"/>
<keyword evidence="2" id="KW-0637">Prenyltransferase</keyword>
<evidence type="ECO:0000256" key="4">
    <source>
        <dbReference type="ARBA" id="ARBA00022737"/>
    </source>
</evidence>
<dbReference type="Proteomes" id="UP001365542">
    <property type="component" value="Unassembled WGS sequence"/>
</dbReference>
<dbReference type="GO" id="GO:0005737">
    <property type="term" value="C:cytoplasm"/>
    <property type="evidence" value="ECO:0007669"/>
    <property type="project" value="TreeGrafter"/>
</dbReference>
<evidence type="ECO:0000256" key="3">
    <source>
        <dbReference type="ARBA" id="ARBA00022679"/>
    </source>
</evidence>
<dbReference type="Gene3D" id="1.25.40.120">
    <property type="entry name" value="Protein prenylyltransferase"/>
    <property type="match status" value="1"/>
</dbReference>
<accession>A0AAV9XCA1</accession>
<dbReference type="PANTHER" id="PTHR11129:SF3">
    <property type="entry name" value="PROTEIN PRENYLTRANSFERASE ALPHA SUBUNIT REPEAT-CONTAINING PROTEIN 1"/>
    <property type="match status" value="1"/>
</dbReference>
<dbReference type="EMBL" id="JAVHJO010000006">
    <property type="protein sequence ID" value="KAK6539241.1"/>
    <property type="molecule type" value="Genomic_DNA"/>
</dbReference>